<name>A0A1F5T0E5_9BACT</name>
<dbReference type="AlphaFoldDB" id="A0A1F5T0E5"/>
<reference evidence="1 2" key="1">
    <citation type="journal article" date="2016" name="Nat. Commun.">
        <title>Thousands of microbial genomes shed light on interconnected biogeochemical processes in an aquifer system.</title>
        <authorList>
            <person name="Anantharaman K."/>
            <person name="Brown C.T."/>
            <person name="Hug L.A."/>
            <person name="Sharon I."/>
            <person name="Castelle C.J."/>
            <person name="Probst A.J."/>
            <person name="Thomas B.C."/>
            <person name="Singh A."/>
            <person name="Wilkins M.J."/>
            <person name="Karaoz U."/>
            <person name="Brodie E.L."/>
            <person name="Williams K.H."/>
            <person name="Hubbard S.S."/>
            <person name="Banfield J.F."/>
        </authorList>
    </citation>
    <scope>NUCLEOTIDE SEQUENCE [LARGE SCALE GENOMIC DNA]</scope>
</reference>
<protein>
    <recommendedName>
        <fullName evidence="3">Glycosyl transferase family 1 domain-containing protein</fullName>
    </recommendedName>
</protein>
<dbReference type="PANTHER" id="PTHR45947:SF15">
    <property type="entry name" value="TEICHURONIC ACID BIOSYNTHESIS GLYCOSYLTRANSFERASE TUAC-RELATED"/>
    <property type="match status" value="1"/>
</dbReference>
<evidence type="ECO:0008006" key="3">
    <source>
        <dbReference type="Google" id="ProtNLM"/>
    </source>
</evidence>
<dbReference type="EMBL" id="MFGJ01000006">
    <property type="protein sequence ID" value="OGF32418.1"/>
    <property type="molecule type" value="Genomic_DNA"/>
</dbReference>
<accession>A0A1F5T0E5</accession>
<dbReference type="Proteomes" id="UP000179001">
    <property type="component" value="Unassembled WGS sequence"/>
</dbReference>
<dbReference type="Gene3D" id="3.40.50.2000">
    <property type="entry name" value="Glycogen Phosphorylase B"/>
    <property type="match status" value="1"/>
</dbReference>
<dbReference type="STRING" id="1798002.A2478_03805"/>
<sequence>MIHNDIKYDIVMFNMSSMYDWDHGIVNRNYNVVNTLEKREDIHRIISVDFLPIGIKKAIGHYFKNILWEIKNAEMIYGDLTSVCYQKSEKLFVYSTIDSIFSLKTVVRELKRIEKVLNLQNVIFWSYNTLFIDFIGKLNEKLFVFDTVDNWSEHPEYLKLKPKVKILQNYQTIADKANLIFTVSNSLVDFYSALNRSKDIYWIPNGVDYDFFNNENMADQQTKLDNCQGPIIGYLGTIEERFDIDLLVEVAKANTEKTIAICGPVWDGVKKQMQNKTRNLENIIFTGRIDYKLAPAYLNKFDVAIMPHKVNDFVKSMNPMKMYEYLACGKPIVSTKVAGIEQFDDLIYSSNDTVEFINLITKALAEDNLDKQQKRRQASKNCSWDKRVQIMVDLIKTKLS</sequence>
<proteinExistence type="predicted"/>
<comment type="caution">
    <text evidence="1">The sequence shown here is derived from an EMBL/GenBank/DDBJ whole genome shotgun (WGS) entry which is preliminary data.</text>
</comment>
<organism evidence="1 2">
    <name type="scientific">Candidatus Falkowbacteria bacterium RIFOXYC2_FULL_36_12</name>
    <dbReference type="NCBI Taxonomy" id="1798002"/>
    <lineage>
        <taxon>Bacteria</taxon>
        <taxon>Candidatus Falkowiibacteriota</taxon>
    </lineage>
</organism>
<dbReference type="GO" id="GO:0016757">
    <property type="term" value="F:glycosyltransferase activity"/>
    <property type="evidence" value="ECO:0007669"/>
    <property type="project" value="TreeGrafter"/>
</dbReference>
<dbReference type="PANTHER" id="PTHR45947">
    <property type="entry name" value="SULFOQUINOVOSYL TRANSFERASE SQD2"/>
    <property type="match status" value="1"/>
</dbReference>
<dbReference type="InterPro" id="IPR050194">
    <property type="entry name" value="Glycosyltransferase_grp1"/>
</dbReference>
<dbReference type="Pfam" id="PF13692">
    <property type="entry name" value="Glyco_trans_1_4"/>
    <property type="match status" value="1"/>
</dbReference>
<dbReference type="SUPFAM" id="SSF53756">
    <property type="entry name" value="UDP-Glycosyltransferase/glycogen phosphorylase"/>
    <property type="match status" value="1"/>
</dbReference>
<evidence type="ECO:0000313" key="2">
    <source>
        <dbReference type="Proteomes" id="UP000179001"/>
    </source>
</evidence>
<gene>
    <name evidence="1" type="ORF">A2478_03805</name>
</gene>
<evidence type="ECO:0000313" key="1">
    <source>
        <dbReference type="EMBL" id="OGF32418.1"/>
    </source>
</evidence>